<evidence type="ECO:0000313" key="2">
    <source>
        <dbReference type="Proteomes" id="UP000479335"/>
    </source>
</evidence>
<dbReference type="RefSeq" id="WP_161006746.1">
    <property type="nucleotide sequence ID" value="NZ_WWCN01000006.1"/>
</dbReference>
<dbReference type="EMBL" id="WWCN01000006">
    <property type="protein sequence ID" value="MYM23254.1"/>
    <property type="molecule type" value="Genomic_DNA"/>
</dbReference>
<name>A0A6L8KBM7_9BURK</name>
<sequence>MAVWQFDLLLIPRDMAVPYTGKPNWEPFLPQRVAYAVQEDLCHYFGPPWFMLKNWLVFGPENGSRIDVLFEADGSANFSARVDMRNESPQFLVLLTDLARLHGCVFFSPDTAELVKPEVHQIVAAITRYDSRNLDLL</sequence>
<comment type="caution">
    <text evidence="1">The sequence shown here is derived from an EMBL/GenBank/DDBJ whole genome shotgun (WGS) entry which is preliminary data.</text>
</comment>
<proteinExistence type="predicted"/>
<keyword evidence="2" id="KW-1185">Reference proteome</keyword>
<organism evidence="1 2">
    <name type="scientific">Duganella flavida</name>
    <dbReference type="NCBI Taxonomy" id="2692175"/>
    <lineage>
        <taxon>Bacteria</taxon>
        <taxon>Pseudomonadati</taxon>
        <taxon>Pseudomonadota</taxon>
        <taxon>Betaproteobacteria</taxon>
        <taxon>Burkholderiales</taxon>
        <taxon>Oxalobacteraceae</taxon>
        <taxon>Telluria group</taxon>
        <taxon>Duganella</taxon>
    </lineage>
</organism>
<dbReference type="Proteomes" id="UP000479335">
    <property type="component" value="Unassembled WGS sequence"/>
</dbReference>
<accession>A0A6L8KBM7</accession>
<evidence type="ECO:0000313" key="1">
    <source>
        <dbReference type="EMBL" id="MYM23254.1"/>
    </source>
</evidence>
<reference evidence="1 2" key="1">
    <citation type="submission" date="2019-12" db="EMBL/GenBank/DDBJ databases">
        <title>Novel species isolated from a subtropical stream in China.</title>
        <authorList>
            <person name="Lu H."/>
        </authorList>
    </citation>
    <scope>NUCLEOTIDE SEQUENCE [LARGE SCALE GENOMIC DNA]</scope>
    <source>
        <strain evidence="1 2">FT135W</strain>
    </source>
</reference>
<dbReference type="AlphaFoldDB" id="A0A6L8KBM7"/>
<gene>
    <name evidence="1" type="ORF">GTP46_11415</name>
</gene>
<protein>
    <submittedName>
        <fullName evidence="1">Uncharacterized protein</fullName>
    </submittedName>
</protein>